<evidence type="ECO:0000313" key="15">
    <source>
        <dbReference type="Proteomes" id="UP000273158"/>
    </source>
</evidence>
<feature type="compositionally biased region" description="Polar residues" evidence="10">
    <location>
        <begin position="313"/>
        <end position="324"/>
    </location>
</feature>
<evidence type="ECO:0000256" key="7">
    <source>
        <dbReference type="ARBA" id="ARBA00047899"/>
    </source>
</evidence>
<dbReference type="Gene3D" id="3.30.200.20">
    <property type="entry name" value="Phosphorylase Kinase, domain 1"/>
    <property type="match status" value="1"/>
</dbReference>
<protein>
    <recommendedName>
        <fullName evidence="1">non-specific serine/threonine protein kinase</fullName>
        <ecNumber evidence="1">2.7.11.1</ecNumber>
    </recommendedName>
</protein>
<evidence type="ECO:0000256" key="3">
    <source>
        <dbReference type="ARBA" id="ARBA00022679"/>
    </source>
</evidence>
<dbReference type="Pfam" id="PF00069">
    <property type="entry name" value="Pkinase"/>
    <property type="match status" value="1"/>
</dbReference>
<feature type="transmembrane region" description="Helical" evidence="11">
    <location>
        <begin position="333"/>
        <end position="354"/>
    </location>
</feature>
<feature type="domain" description="PASTA" evidence="13">
    <location>
        <begin position="364"/>
        <end position="429"/>
    </location>
</feature>
<name>A0A498C8Q0_9MICO</name>
<organism evidence="14 15">
    <name type="scientific">Microbacterium telephonicum</name>
    <dbReference type="NCBI Taxonomy" id="1714841"/>
    <lineage>
        <taxon>Bacteria</taxon>
        <taxon>Bacillati</taxon>
        <taxon>Actinomycetota</taxon>
        <taxon>Actinomycetes</taxon>
        <taxon>Micrococcales</taxon>
        <taxon>Microbacteriaceae</taxon>
        <taxon>Microbacterium</taxon>
    </lineage>
</organism>
<keyword evidence="11" id="KW-0812">Transmembrane</keyword>
<dbReference type="PROSITE" id="PS00108">
    <property type="entry name" value="PROTEIN_KINASE_ST"/>
    <property type="match status" value="1"/>
</dbReference>
<evidence type="ECO:0000256" key="11">
    <source>
        <dbReference type="SAM" id="Phobius"/>
    </source>
</evidence>
<dbReference type="GO" id="GO:0004674">
    <property type="term" value="F:protein serine/threonine kinase activity"/>
    <property type="evidence" value="ECO:0007669"/>
    <property type="project" value="UniProtKB-KW"/>
</dbReference>
<comment type="catalytic activity">
    <reaction evidence="8">
        <text>L-seryl-[protein] + ATP = O-phospho-L-seryl-[protein] + ADP + H(+)</text>
        <dbReference type="Rhea" id="RHEA:17989"/>
        <dbReference type="Rhea" id="RHEA-COMP:9863"/>
        <dbReference type="Rhea" id="RHEA-COMP:11604"/>
        <dbReference type="ChEBI" id="CHEBI:15378"/>
        <dbReference type="ChEBI" id="CHEBI:29999"/>
        <dbReference type="ChEBI" id="CHEBI:30616"/>
        <dbReference type="ChEBI" id="CHEBI:83421"/>
        <dbReference type="ChEBI" id="CHEBI:456216"/>
        <dbReference type="EC" id="2.7.11.1"/>
    </reaction>
</comment>
<evidence type="ECO:0000256" key="2">
    <source>
        <dbReference type="ARBA" id="ARBA00022527"/>
    </source>
</evidence>
<dbReference type="Gene3D" id="3.30.10.20">
    <property type="match status" value="3"/>
</dbReference>
<dbReference type="PROSITE" id="PS50011">
    <property type="entry name" value="PROTEIN_KINASE_DOM"/>
    <property type="match status" value="1"/>
</dbReference>
<comment type="caution">
    <text evidence="14">The sequence shown here is derived from an EMBL/GenBank/DDBJ whole genome shotgun (WGS) entry which is preliminary data.</text>
</comment>
<dbReference type="FunFam" id="3.30.200.20:FF:000035">
    <property type="entry name" value="Serine/threonine protein kinase Stk1"/>
    <property type="match status" value="1"/>
</dbReference>
<keyword evidence="6 9" id="KW-0067">ATP-binding</keyword>
<dbReference type="PROSITE" id="PS00107">
    <property type="entry name" value="PROTEIN_KINASE_ATP"/>
    <property type="match status" value="1"/>
</dbReference>
<feature type="domain" description="Protein kinase" evidence="12">
    <location>
        <begin position="12"/>
        <end position="282"/>
    </location>
</feature>
<dbReference type="InterPro" id="IPR017441">
    <property type="entry name" value="Protein_kinase_ATP_BS"/>
</dbReference>
<evidence type="ECO:0000259" key="12">
    <source>
        <dbReference type="PROSITE" id="PS50011"/>
    </source>
</evidence>
<dbReference type="SMART" id="SM00740">
    <property type="entry name" value="PASTA"/>
    <property type="match status" value="2"/>
</dbReference>
<dbReference type="PROSITE" id="PS51178">
    <property type="entry name" value="PASTA"/>
    <property type="match status" value="2"/>
</dbReference>
<reference evidence="14 15" key="1">
    <citation type="journal article" date="2015" name="Stand. Genomic Sci.">
        <title>Genomic Encyclopedia of Bacterial and Archaeal Type Strains, Phase III: the genomes of soil and plant-associated and newly described type strains.</title>
        <authorList>
            <person name="Whitman W.B."/>
            <person name="Woyke T."/>
            <person name="Klenk H.P."/>
            <person name="Zhou Y."/>
            <person name="Lilburn T.G."/>
            <person name="Beck B.J."/>
            <person name="De Vos P."/>
            <person name="Vandamme P."/>
            <person name="Eisen J.A."/>
            <person name="Garrity G."/>
            <person name="Hugenholtz P."/>
            <person name="Kyrpides N.C."/>
        </authorList>
    </citation>
    <scope>NUCLEOTIDE SEQUENCE [LARGE SCALE GENOMIC DNA]</scope>
    <source>
        <strain evidence="14 15">S2T63</strain>
    </source>
</reference>
<dbReference type="Gene3D" id="1.10.510.10">
    <property type="entry name" value="Transferase(Phosphotransferase) domain 1"/>
    <property type="match status" value="1"/>
</dbReference>
<dbReference type="InterPro" id="IPR005543">
    <property type="entry name" value="PASTA_dom"/>
</dbReference>
<dbReference type="OrthoDB" id="9762169at2"/>
<dbReference type="PANTHER" id="PTHR43289">
    <property type="entry name" value="MITOGEN-ACTIVATED PROTEIN KINASE KINASE KINASE 20-RELATED"/>
    <property type="match status" value="1"/>
</dbReference>
<evidence type="ECO:0000256" key="1">
    <source>
        <dbReference type="ARBA" id="ARBA00012513"/>
    </source>
</evidence>
<dbReference type="SUPFAM" id="SSF56112">
    <property type="entry name" value="Protein kinase-like (PK-like)"/>
    <property type="match status" value="1"/>
</dbReference>
<feature type="domain" description="PASTA" evidence="13">
    <location>
        <begin position="430"/>
        <end position="497"/>
    </location>
</feature>
<dbReference type="AlphaFoldDB" id="A0A498C8Q0"/>
<dbReference type="NCBIfam" id="NF033483">
    <property type="entry name" value="PknB_PASTA_kin"/>
    <property type="match status" value="1"/>
</dbReference>
<dbReference type="GO" id="GO:0005524">
    <property type="term" value="F:ATP binding"/>
    <property type="evidence" value="ECO:0007669"/>
    <property type="project" value="UniProtKB-UniRule"/>
</dbReference>
<proteinExistence type="predicted"/>
<evidence type="ECO:0000256" key="5">
    <source>
        <dbReference type="ARBA" id="ARBA00022777"/>
    </source>
</evidence>
<evidence type="ECO:0000313" key="14">
    <source>
        <dbReference type="EMBL" id="RLK52215.1"/>
    </source>
</evidence>
<dbReference type="CDD" id="cd06577">
    <property type="entry name" value="PASTA_pknB"/>
    <property type="match status" value="2"/>
</dbReference>
<gene>
    <name evidence="14" type="ORF">C7474_0146</name>
</gene>
<keyword evidence="3" id="KW-0808">Transferase</keyword>
<dbReference type="InterPro" id="IPR000719">
    <property type="entry name" value="Prot_kinase_dom"/>
</dbReference>
<feature type="region of interest" description="Disordered" evidence="10">
    <location>
        <begin position="299"/>
        <end position="324"/>
    </location>
</feature>
<evidence type="ECO:0000256" key="4">
    <source>
        <dbReference type="ARBA" id="ARBA00022741"/>
    </source>
</evidence>
<dbReference type="Pfam" id="PF03793">
    <property type="entry name" value="PASTA"/>
    <property type="match status" value="2"/>
</dbReference>
<comment type="catalytic activity">
    <reaction evidence="7">
        <text>L-threonyl-[protein] + ATP = O-phospho-L-threonyl-[protein] + ADP + H(+)</text>
        <dbReference type="Rhea" id="RHEA:46608"/>
        <dbReference type="Rhea" id="RHEA-COMP:11060"/>
        <dbReference type="Rhea" id="RHEA-COMP:11605"/>
        <dbReference type="ChEBI" id="CHEBI:15378"/>
        <dbReference type="ChEBI" id="CHEBI:30013"/>
        <dbReference type="ChEBI" id="CHEBI:30616"/>
        <dbReference type="ChEBI" id="CHEBI:61977"/>
        <dbReference type="ChEBI" id="CHEBI:456216"/>
        <dbReference type="EC" id="2.7.11.1"/>
    </reaction>
</comment>
<dbReference type="CDD" id="cd14014">
    <property type="entry name" value="STKc_PknB_like"/>
    <property type="match status" value="1"/>
</dbReference>
<sequence>MSAEPRVLSGRYRVDDLIGRGGMASVYRGEDTTLGRAVAIKILKPELAADASFRTRFRLEAQAASRMSHPAIVRVFDAGEDVATDADGHERPVPYIVMELVEGRLLKDVISEGDVPVTDAVRYVDGILEALEYSHRAGVVHRDIKPGNVMVTPADQVKVMDFGIARAVSDSSSTVAETTAIIGTAAYFSPEQAKGEPVDGRADLYSAGVVLYELLTGRAPFRGESPVAVAYQHVSEAPVPPSELDGQVSRSLDAVVLRALAKDPFQRFQDAASFRTALEATTEGKTPSKRQVTSLQNQLYGADPRQAAETARSLRQLSSDTTMRRTQSGPPVAWIWTGVALLAVLLISVLIWVVTIRPGAEVPGNARIIPDLTDVSWDRAQEELEKLDLIADRVDESSDAVTEGNVIRTDPATGTSVAPGQEVSVYVSTGQEMATVPTVVSLNRAEATDALTAAGLQLGTVTATNDPNLQADVVISSSPSEGASVAAGSVVNLVVASGKVTVVNMSGWTLDAATRELQSDDLKLTPERVDDPNCVGDPAAPTVASQSAIGDVPVGSAIQLTVCTGS</sequence>
<keyword evidence="15" id="KW-1185">Reference proteome</keyword>
<dbReference type="FunFam" id="1.10.510.10:FF:000021">
    <property type="entry name" value="Serine/threonine protein kinase"/>
    <property type="match status" value="1"/>
</dbReference>
<keyword evidence="11" id="KW-0472">Membrane</keyword>
<dbReference type="EMBL" id="RCDB01000001">
    <property type="protein sequence ID" value="RLK52215.1"/>
    <property type="molecule type" value="Genomic_DNA"/>
</dbReference>
<dbReference type="SMART" id="SM00220">
    <property type="entry name" value="S_TKc"/>
    <property type="match status" value="1"/>
</dbReference>
<keyword evidence="4 9" id="KW-0547">Nucleotide-binding</keyword>
<accession>A0A498C8Q0</accession>
<evidence type="ECO:0000259" key="13">
    <source>
        <dbReference type="PROSITE" id="PS51178"/>
    </source>
</evidence>
<dbReference type="InterPro" id="IPR008271">
    <property type="entry name" value="Ser/Thr_kinase_AS"/>
</dbReference>
<dbReference type="EC" id="2.7.11.1" evidence="1"/>
<dbReference type="PANTHER" id="PTHR43289:SF34">
    <property type="entry name" value="SERINE_THREONINE-PROTEIN KINASE YBDM-RELATED"/>
    <property type="match status" value="1"/>
</dbReference>
<feature type="binding site" evidence="9">
    <location>
        <position position="41"/>
    </location>
    <ligand>
        <name>ATP</name>
        <dbReference type="ChEBI" id="CHEBI:30616"/>
    </ligand>
</feature>
<dbReference type="Proteomes" id="UP000273158">
    <property type="component" value="Unassembled WGS sequence"/>
</dbReference>
<keyword evidence="2" id="KW-0723">Serine/threonine-protein kinase</keyword>
<evidence type="ECO:0000256" key="8">
    <source>
        <dbReference type="ARBA" id="ARBA00048679"/>
    </source>
</evidence>
<keyword evidence="11" id="KW-1133">Transmembrane helix</keyword>
<evidence type="ECO:0000256" key="6">
    <source>
        <dbReference type="ARBA" id="ARBA00022840"/>
    </source>
</evidence>
<evidence type="ECO:0000256" key="10">
    <source>
        <dbReference type="SAM" id="MobiDB-lite"/>
    </source>
</evidence>
<dbReference type="RefSeq" id="WP_121056747.1">
    <property type="nucleotide sequence ID" value="NZ_RCDB01000001.1"/>
</dbReference>
<keyword evidence="5 14" id="KW-0418">Kinase</keyword>
<evidence type="ECO:0000256" key="9">
    <source>
        <dbReference type="PROSITE-ProRule" id="PRU10141"/>
    </source>
</evidence>
<dbReference type="GO" id="GO:0045717">
    <property type="term" value="P:negative regulation of fatty acid biosynthetic process"/>
    <property type="evidence" value="ECO:0007669"/>
    <property type="project" value="UniProtKB-ARBA"/>
</dbReference>
<dbReference type="InterPro" id="IPR011009">
    <property type="entry name" value="Kinase-like_dom_sf"/>
</dbReference>